<reference evidence="5" key="1">
    <citation type="submission" date="2020-11" db="EMBL/GenBank/DDBJ databases">
        <title>Adaptations for nitrogen fixation in a non-lichenized fungal sporocarp promotes dispersal by wood-feeding termites.</title>
        <authorList>
            <consortium name="DOE Joint Genome Institute"/>
            <person name="Koch R.A."/>
            <person name="Yoon G."/>
            <person name="Arayal U."/>
            <person name="Lail K."/>
            <person name="Amirebrahimi M."/>
            <person name="Labutti K."/>
            <person name="Lipzen A."/>
            <person name="Riley R."/>
            <person name="Barry K."/>
            <person name="Henrissat B."/>
            <person name="Grigoriev I.V."/>
            <person name="Herr J.R."/>
            <person name="Aime M.C."/>
        </authorList>
    </citation>
    <scope>NUCLEOTIDE SEQUENCE</scope>
    <source>
        <strain evidence="5">MCA 3950</strain>
    </source>
</reference>
<proteinExistence type="predicted"/>
<dbReference type="GO" id="GO:0045727">
    <property type="term" value="P:positive regulation of translation"/>
    <property type="evidence" value="ECO:0007669"/>
    <property type="project" value="TreeGrafter"/>
</dbReference>
<dbReference type="PROSITE" id="PS50961">
    <property type="entry name" value="HTH_LA"/>
    <property type="match status" value="1"/>
</dbReference>
<feature type="domain" description="HTH La-type RNA-binding" evidence="4">
    <location>
        <begin position="24"/>
        <end position="115"/>
    </location>
</feature>
<protein>
    <submittedName>
        <fullName evidence="5">Winged helix DNA-binding domain-containing protein</fullName>
    </submittedName>
</protein>
<dbReference type="SUPFAM" id="SSF46785">
    <property type="entry name" value="Winged helix' DNA-binding domain"/>
    <property type="match status" value="1"/>
</dbReference>
<evidence type="ECO:0000256" key="3">
    <source>
        <dbReference type="SAM" id="MobiDB-lite"/>
    </source>
</evidence>
<dbReference type="GeneID" id="66105465"/>
<dbReference type="AlphaFoldDB" id="A0A9P7VSR9"/>
<feature type="compositionally biased region" description="Acidic residues" evidence="3">
    <location>
        <begin position="135"/>
        <end position="159"/>
    </location>
</feature>
<dbReference type="OrthoDB" id="340227at2759"/>
<sequence length="165" mass="18659">MGGVPVQPRSPNAPPLPTPVTAITFPLDHTRWYLLGQLEYYLSMQNMAQDLFLRRQMDAQGWIPISLIASFNRVKQITGGTDDGIVRDVLTLSSVVELNATGNCVRMIGWEQFVLPGAKESTISIDKLEHRTESEDLEEEEEEEEEEEDDEEEEEEDDVVFVMGS</sequence>
<dbReference type="SMART" id="SM00715">
    <property type="entry name" value="LA"/>
    <property type="match status" value="1"/>
</dbReference>
<dbReference type="InterPro" id="IPR036390">
    <property type="entry name" value="WH_DNA-bd_sf"/>
</dbReference>
<evidence type="ECO:0000256" key="2">
    <source>
        <dbReference type="PROSITE-ProRule" id="PRU00332"/>
    </source>
</evidence>
<dbReference type="GO" id="GO:0005829">
    <property type="term" value="C:cytosol"/>
    <property type="evidence" value="ECO:0007669"/>
    <property type="project" value="TreeGrafter"/>
</dbReference>
<dbReference type="GO" id="GO:0003723">
    <property type="term" value="F:RNA binding"/>
    <property type="evidence" value="ECO:0007669"/>
    <property type="project" value="UniProtKB-UniRule"/>
</dbReference>
<keyword evidence="6" id="KW-1185">Reference proteome</keyword>
<dbReference type="InterPro" id="IPR045180">
    <property type="entry name" value="La_dom_prot"/>
</dbReference>
<evidence type="ECO:0000256" key="1">
    <source>
        <dbReference type="ARBA" id="ARBA00022884"/>
    </source>
</evidence>
<dbReference type="GO" id="GO:0003677">
    <property type="term" value="F:DNA binding"/>
    <property type="evidence" value="ECO:0007669"/>
    <property type="project" value="UniProtKB-KW"/>
</dbReference>
<dbReference type="CDD" id="cd07323">
    <property type="entry name" value="LAM"/>
    <property type="match status" value="1"/>
</dbReference>
<comment type="caution">
    <text evidence="5">The sequence shown here is derived from an EMBL/GenBank/DDBJ whole genome shotgun (WGS) entry which is preliminary data.</text>
</comment>
<evidence type="ECO:0000259" key="4">
    <source>
        <dbReference type="PROSITE" id="PS50961"/>
    </source>
</evidence>
<gene>
    <name evidence="5" type="ORF">BT62DRAFT_894221</name>
</gene>
<keyword evidence="5" id="KW-0238">DNA-binding</keyword>
<dbReference type="GO" id="GO:0010494">
    <property type="term" value="C:cytoplasmic stress granule"/>
    <property type="evidence" value="ECO:0007669"/>
    <property type="project" value="TreeGrafter"/>
</dbReference>
<evidence type="ECO:0000313" key="5">
    <source>
        <dbReference type="EMBL" id="KAG7446791.1"/>
    </source>
</evidence>
<dbReference type="Proteomes" id="UP000812287">
    <property type="component" value="Unassembled WGS sequence"/>
</dbReference>
<organism evidence="5 6">
    <name type="scientific">Guyanagaster necrorhizus</name>
    <dbReference type="NCBI Taxonomy" id="856835"/>
    <lineage>
        <taxon>Eukaryota</taxon>
        <taxon>Fungi</taxon>
        <taxon>Dikarya</taxon>
        <taxon>Basidiomycota</taxon>
        <taxon>Agaricomycotina</taxon>
        <taxon>Agaricomycetes</taxon>
        <taxon>Agaricomycetidae</taxon>
        <taxon>Agaricales</taxon>
        <taxon>Marasmiineae</taxon>
        <taxon>Physalacriaceae</taxon>
        <taxon>Guyanagaster</taxon>
    </lineage>
</organism>
<dbReference type="InterPro" id="IPR006630">
    <property type="entry name" value="La_HTH"/>
</dbReference>
<dbReference type="PANTHER" id="PTHR22792">
    <property type="entry name" value="LUPUS LA PROTEIN-RELATED"/>
    <property type="match status" value="1"/>
</dbReference>
<name>A0A9P7VSR9_9AGAR</name>
<dbReference type="Pfam" id="PF05383">
    <property type="entry name" value="La"/>
    <property type="match status" value="1"/>
</dbReference>
<dbReference type="PANTHER" id="PTHR22792:SF132">
    <property type="entry name" value="LA-RELATED PROTEIN 1"/>
    <property type="match status" value="1"/>
</dbReference>
<dbReference type="RefSeq" id="XP_043040291.1">
    <property type="nucleotide sequence ID" value="XM_043183168.1"/>
</dbReference>
<dbReference type="EMBL" id="MU250533">
    <property type="protein sequence ID" value="KAG7446791.1"/>
    <property type="molecule type" value="Genomic_DNA"/>
</dbReference>
<dbReference type="Gene3D" id="1.10.10.10">
    <property type="entry name" value="Winged helix-like DNA-binding domain superfamily/Winged helix DNA-binding domain"/>
    <property type="match status" value="1"/>
</dbReference>
<keyword evidence="1 2" id="KW-0694">RNA-binding</keyword>
<accession>A0A9P7VSR9</accession>
<evidence type="ECO:0000313" key="6">
    <source>
        <dbReference type="Proteomes" id="UP000812287"/>
    </source>
</evidence>
<dbReference type="InterPro" id="IPR036388">
    <property type="entry name" value="WH-like_DNA-bd_sf"/>
</dbReference>
<feature type="region of interest" description="Disordered" evidence="3">
    <location>
        <begin position="125"/>
        <end position="165"/>
    </location>
</feature>